<dbReference type="PROSITE" id="PS51683">
    <property type="entry name" value="SAM_OMT_II"/>
    <property type="match status" value="1"/>
</dbReference>
<dbReference type="Gene3D" id="3.40.50.150">
    <property type="entry name" value="Vaccinia Virus protein VP39"/>
    <property type="match status" value="1"/>
</dbReference>
<dbReference type="PANTHER" id="PTHR11746">
    <property type="entry name" value="O-METHYLTRANSFERASE"/>
    <property type="match status" value="1"/>
</dbReference>
<dbReference type="Proteomes" id="UP001642487">
    <property type="component" value="Chromosome 2"/>
</dbReference>
<keyword evidence="2" id="KW-0808">Transferase</keyword>
<dbReference type="SUPFAM" id="SSF53335">
    <property type="entry name" value="S-adenosyl-L-methionine-dependent methyltransferases"/>
    <property type="match status" value="1"/>
</dbReference>
<evidence type="ECO:0000313" key="6">
    <source>
        <dbReference type="EMBL" id="CAK9316029.1"/>
    </source>
</evidence>
<gene>
    <name evidence="6" type="ORF">CITCOLO1_LOCUS7875</name>
</gene>
<evidence type="ECO:0000256" key="4">
    <source>
        <dbReference type="SAM" id="SignalP"/>
    </source>
</evidence>
<keyword evidence="4" id="KW-0732">Signal</keyword>
<name>A0ABP0Y6K3_9ROSI</name>
<reference evidence="6 7" key="1">
    <citation type="submission" date="2024-03" db="EMBL/GenBank/DDBJ databases">
        <authorList>
            <person name="Gkanogiannis A."/>
            <person name="Becerra Lopez-Lavalle L."/>
        </authorList>
    </citation>
    <scope>NUCLEOTIDE SEQUENCE [LARGE SCALE GENOMIC DNA]</scope>
</reference>
<proteinExistence type="predicted"/>
<evidence type="ECO:0000256" key="1">
    <source>
        <dbReference type="ARBA" id="ARBA00022603"/>
    </source>
</evidence>
<sequence length="122" mass="13529">MGMRRVWLLCLCLRIAQQWLNHGTILVQGFRILGLLLESCGDIFNGVGSLVDVGGGNGSSLSILVKAFPWMKGINFDLSNVVSTLEEYNGVEHVCGNMFDYVPKADDAFFMVVCLFVFMCVR</sequence>
<keyword evidence="7" id="KW-1185">Reference proteome</keyword>
<keyword evidence="1" id="KW-0489">Methyltransferase</keyword>
<feature type="chain" id="PRO_5045745338" description="O-methyltransferase C-terminal domain-containing protein" evidence="4">
    <location>
        <begin position="19"/>
        <end position="122"/>
    </location>
</feature>
<feature type="domain" description="O-methyltransferase C-terminal" evidence="5">
    <location>
        <begin position="42"/>
        <end position="115"/>
    </location>
</feature>
<protein>
    <recommendedName>
        <fullName evidence="5">O-methyltransferase C-terminal domain-containing protein</fullName>
    </recommendedName>
</protein>
<organism evidence="6 7">
    <name type="scientific">Citrullus colocynthis</name>
    <name type="common">colocynth</name>
    <dbReference type="NCBI Taxonomy" id="252529"/>
    <lineage>
        <taxon>Eukaryota</taxon>
        <taxon>Viridiplantae</taxon>
        <taxon>Streptophyta</taxon>
        <taxon>Embryophyta</taxon>
        <taxon>Tracheophyta</taxon>
        <taxon>Spermatophyta</taxon>
        <taxon>Magnoliopsida</taxon>
        <taxon>eudicotyledons</taxon>
        <taxon>Gunneridae</taxon>
        <taxon>Pentapetalae</taxon>
        <taxon>rosids</taxon>
        <taxon>fabids</taxon>
        <taxon>Cucurbitales</taxon>
        <taxon>Cucurbitaceae</taxon>
        <taxon>Benincaseae</taxon>
        <taxon>Citrullus</taxon>
    </lineage>
</organism>
<dbReference type="InterPro" id="IPR001077">
    <property type="entry name" value="COMT_C"/>
</dbReference>
<feature type="signal peptide" evidence="4">
    <location>
        <begin position="1"/>
        <end position="18"/>
    </location>
</feature>
<dbReference type="InterPro" id="IPR016461">
    <property type="entry name" value="COMT-like"/>
</dbReference>
<keyword evidence="3" id="KW-0949">S-adenosyl-L-methionine</keyword>
<evidence type="ECO:0000256" key="3">
    <source>
        <dbReference type="ARBA" id="ARBA00022691"/>
    </source>
</evidence>
<dbReference type="EMBL" id="OZ021736">
    <property type="protein sequence ID" value="CAK9316029.1"/>
    <property type="molecule type" value="Genomic_DNA"/>
</dbReference>
<feature type="non-terminal residue" evidence="6">
    <location>
        <position position="122"/>
    </location>
</feature>
<dbReference type="InterPro" id="IPR029063">
    <property type="entry name" value="SAM-dependent_MTases_sf"/>
</dbReference>
<dbReference type="Pfam" id="PF00891">
    <property type="entry name" value="Methyltransf_2"/>
    <property type="match status" value="1"/>
</dbReference>
<evidence type="ECO:0000256" key="2">
    <source>
        <dbReference type="ARBA" id="ARBA00022679"/>
    </source>
</evidence>
<accession>A0ABP0Y6K3</accession>
<evidence type="ECO:0000313" key="7">
    <source>
        <dbReference type="Proteomes" id="UP001642487"/>
    </source>
</evidence>
<evidence type="ECO:0000259" key="5">
    <source>
        <dbReference type="Pfam" id="PF00891"/>
    </source>
</evidence>